<gene>
    <name evidence="2" type="ORF">ColLi_13415</name>
</gene>
<dbReference type="Proteomes" id="UP001055172">
    <property type="component" value="Unassembled WGS sequence"/>
</dbReference>
<dbReference type="PANTHER" id="PTHR47718">
    <property type="entry name" value="OS01G0519700 PROTEIN"/>
    <property type="match status" value="1"/>
</dbReference>
<keyword evidence="3" id="KW-1185">Reference proteome</keyword>
<organism evidence="2 3">
    <name type="scientific">Colletotrichum liriopes</name>
    <dbReference type="NCBI Taxonomy" id="708192"/>
    <lineage>
        <taxon>Eukaryota</taxon>
        <taxon>Fungi</taxon>
        <taxon>Dikarya</taxon>
        <taxon>Ascomycota</taxon>
        <taxon>Pezizomycotina</taxon>
        <taxon>Sordariomycetes</taxon>
        <taxon>Hypocreomycetidae</taxon>
        <taxon>Glomerellales</taxon>
        <taxon>Glomerellaceae</taxon>
        <taxon>Colletotrichum</taxon>
        <taxon>Colletotrichum spaethianum species complex</taxon>
    </lineage>
</organism>
<dbReference type="Pfam" id="PF10551">
    <property type="entry name" value="MULE"/>
    <property type="match status" value="1"/>
</dbReference>
<comment type="caution">
    <text evidence="2">The sequence shown here is derived from an EMBL/GenBank/DDBJ whole genome shotgun (WGS) entry which is preliminary data.</text>
</comment>
<dbReference type="PANTHER" id="PTHR47718:SF13">
    <property type="entry name" value="OS09G0290500 PROTEIN"/>
    <property type="match status" value="1"/>
</dbReference>
<proteinExistence type="predicted"/>
<accession>A0AA37H0P9</accession>
<evidence type="ECO:0000313" key="2">
    <source>
        <dbReference type="EMBL" id="GJC90577.1"/>
    </source>
</evidence>
<dbReference type="AlphaFoldDB" id="A0AA37H0P9"/>
<dbReference type="EMBL" id="BPPX01000056">
    <property type="protein sequence ID" value="GJC90577.1"/>
    <property type="molecule type" value="Genomic_DNA"/>
</dbReference>
<feature type="domain" description="MULE transposase" evidence="1">
    <location>
        <begin position="1"/>
        <end position="95"/>
    </location>
</feature>
<evidence type="ECO:0000313" key="3">
    <source>
        <dbReference type="Proteomes" id="UP001055172"/>
    </source>
</evidence>
<reference evidence="2 3" key="1">
    <citation type="submission" date="2021-07" db="EMBL/GenBank/DDBJ databases">
        <title>Genome data of Colletotrichum spaethianum.</title>
        <authorList>
            <person name="Utami Y.D."/>
            <person name="Hiruma K."/>
        </authorList>
    </citation>
    <scope>NUCLEOTIDE SEQUENCE [LARGE SCALE GENOMIC DNA]</scope>
    <source>
        <strain evidence="2 3">MAFF 242679</strain>
    </source>
</reference>
<sequence>MDATYNVNRFNPPLFEINGISAINSTFPIAYGLGPHEDEEYFTWCFRQLEELRQEVKISLPHVIISDFDKALKNAALAVYPNVQQRICLWHIINNVVKHAKAKWKGPIAAVGDEESLAQQLMDETAQGAAKLPTAGKSNYGHFIHDQTGLLAA</sequence>
<name>A0AA37H0P9_9PEZI</name>
<dbReference type="InterPro" id="IPR018289">
    <property type="entry name" value="MULE_transposase_dom"/>
</dbReference>
<protein>
    <submittedName>
        <fullName evidence="2">PKS-NRPS hybrid synthetase CHGG_01239</fullName>
    </submittedName>
</protein>
<evidence type="ECO:0000259" key="1">
    <source>
        <dbReference type="Pfam" id="PF10551"/>
    </source>
</evidence>